<dbReference type="GO" id="GO:0016052">
    <property type="term" value="P:carbohydrate catabolic process"/>
    <property type="evidence" value="ECO:0007669"/>
    <property type="project" value="UniProtKB-ARBA"/>
</dbReference>
<comment type="catalytic activity">
    <reaction evidence="6 8">
        <text>beta-D-fructose 1-phosphate + ATP = beta-D-fructose 1,6-bisphosphate + ADP + H(+)</text>
        <dbReference type="Rhea" id="RHEA:14213"/>
        <dbReference type="ChEBI" id="CHEBI:15378"/>
        <dbReference type="ChEBI" id="CHEBI:30616"/>
        <dbReference type="ChEBI" id="CHEBI:32966"/>
        <dbReference type="ChEBI" id="CHEBI:138881"/>
        <dbReference type="ChEBI" id="CHEBI:456216"/>
        <dbReference type="EC" id="2.7.1.56"/>
    </reaction>
</comment>
<evidence type="ECO:0000256" key="5">
    <source>
        <dbReference type="ARBA" id="ARBA00022840"/>
    </source>
</evidence>
<dbReference type="InterPro" id="IPR022463">
    <property type="entry name" value="1-PFruKinase"/>
</dbReference>
<name>A0A558R731_9SPHN</name>
<dbReference type="GO" id="GO:0044281">
    <property type="term" value="P:small molecule metabolic process"/>
    <property type="evidence" value="ECO:0007669"/>
    <property type="project" value="UniProtKB-ARBA"/>
</dbReference>
<evidence type="ECO:0000259" key="9">
    <source>
        <dbReference type="Pfam" id="PF00294"/>
    </source>
</evidence>
<dbReference type="Pfam" id="PF00294">
    <property type="entry name" value="PfkB"/>
    <property type="match status" value="1"/>
</dbReference>
<feature type="domain" description="Carbohydrate kinase PfkB" evidence="9">
    <location>
        <begin position="8"/>
        <end position="292"/>
    </location>
</feature>
<dbReference type="FunFam" id="3.40.1190.20:FF:000001">
    <property type="entry name" value="Phosphofructokinase"/>
    <property type="match status" value="1"/>
</dbReference>
<dbReference type="PROSITE" id="PS00584">
    <property type="entry name" value="PFKB_KINASES_2"/>
    <property type="match status" value="1"/>
</dbReference>
<evidence type="ECO:0000313" key="10">
    <source>
        <dbReference type="EMBL" id="TVV75132.1"/>
    </source>
</evidence>
<dbReference type="EMBL" id="VNIM01000024">
    <property type="protein sequence ID" value="TVV75132.1"/>
    <property type="molecule type" value="Genomic_DNA"/>
</dbReference>
<comment type="similarity">
    <text evidence="1 7 8">Belongs to the carbohydrate kinase PfkB family.</text>
</comment>
<dbReference type="GO" id="GO:0005829">
    <property type="term" value="C:cytosol"/>
    <property type="evidence" value="ECO:0007669"/>
    <property type="project" value="TreeGrafter"/>
</dbReference>
<comment type="caution">
    <text evidence="10">The sequence shown here is derived from an EMBL/GenBank/DDBJ whole genome shotgun (WGS) entry which is preliminary data.</text>
</comment>
<dbReference type="GO" id="GO:0005524">
    <property type="term" value="F:ATP binding"/>
    <property type="evidence" value="ECO:0007669"/>
    <property type="project" value="UniProtKB-UniRule"/>
</dbReference>
<evidence type="ECO:0000256" key="2">
    <source>
        <dbReference type="ARBA" id="ARBA00022679"/>
    </source>
</evidence>
<sequence>MTVVTLTLNPAIDQTVMLDRLLRGEVHRAQSVRRDAGGKGINVASCLADWGVPVTACGILGADNPAAFDALFAAKPITDRLVRVAGETRTNIKLVDAGETTDINLPGPVVPPAALAEVERTLAEAATPGTLVIAAGSLPPGCAPDHYATLAATLSARGARLLLDASGVALTAALEGPAAPYAIKPNRRELADWRGRPLDRIADVAAEARALHARGIALVVVSMGAEGALFLSAEGALVARLPAGALASTVGAGDAMVAGIAAALKEGAGLERIARLGTAFAVAKLGRPGPNLPERGTVNALAHDVTITDAGEQA</sequence>
<evidence type="ECO:0000256" key="1">
    <source>
        <dbReference type="ARBA" id="ARBA00010688"/>
    </source>
</evidence>
<dbReference type="Proteomes" id="UP000318681">
    <property type="component" value="Unassembled WGS sequence"/>
</dbReference>
<dbReference type="InterPro" id="IPR029056">
    <property type="entry name" value="Ribokinase-like"/>
</dbReference>
<comment type="function">
    <text evidence="8">Catalyzes the ATP-dependent phosphorylation of fructose-l-phosphate to fructose-l,6-bisphosphate.</text>
</comment>
<evidence type="ECO:0000256" key="8">
    <source>
        <dbReference type="RuleBase" id="RU369061"/>
    </source>
</evidence>
<dbReference type="PANTHER" id="PTHR46566:SF5">
    <property type="entry name" value="1-PHOSPHOFRUCTOKINASE"/>
    <property type="match status" value="1"/>
</dbReference>
<evidence type="ECO:0000256" key="4">
    <source>
        <dbReference type="ARBA" id="ARBA00022777"/>
    </source>
</evidence>
<dbReference type="PANTHER" id="PTHR46566">
    <property type="entry name" value="1-PHOSPHOFRUCTOKINASE-RELATED"/>
    <property type="match status" value="1"/>
</dbReference>
<dbReference type="OrthoDB" id="9801219at2"/>
<evidence type="ECO:0000256" key="6">
    <source>
        <dbReference type="ARBA" id="ARBA00047745"/>
    </source>
</evidence>
<gene>
    <name evidence="10" type="primary">pfkB</name>
    <name evidence="10" type="ORF">FOY91_08020</name>
</gene>
<dbReference type="AlphaFoldDB" id="A0A558R731"/>
<evidence type="ECO:0000256" key="3">
    <source>
        <dbReference type="ARBA" id="ARBA00022741"/>
    </source>
</evidence>
<dbReference type="InterPro" id="IPR002173">
    <property type="entry name" value="Carboh/pur_kinase_PfkB_CS"/>
</dbReference>
<dbReference type="SUPFAM" id="SSF53613">
    <property type="entry name" value="Ribokinase-like"/>
    <property type="match status" value="1"/>
</dbReference>
<dbReference type="GO" id="GO:0008662">
    <property type="term" value="F:1-phosphofructokinase activity"/>
    <property type="evidence" value="ECO:0007669"/>
    <property type="project" value="UniProtKB-UniRule"/>
</dbReference>
<dbReference type="InterPro" id="IPR017583">
    <property type="entry name" value="Tagatose/fructose_Pkinase"/>
</dbReference>
<keyword evidence="3 8" id="KW-0547">Nucleotide-binding</keyword>
<reference evidence="10 11" key="1">
    <citation type="submission" date="2019-07" db="EMBL/GenBank/DDBJ databases">
        <title>Sphingomonas solaris sp. nov., isolated from a solar panel from Boston, Massachusetts.</title>
        <authorList>
            <person name="Tanner K."/>
            <person name="Pascual J."/>
            <person name="Mancuso C."/>
            <person name="Pereto J."/>
            <person name="Khalil A."/>
            <person name="Vilanova C."/>
        </authorList>
    </citation>
    <scope>NUCLEOTIDE SEQUENCE [LARGE SCALE GENOMIC DNA]</scope>
    <source>
        <strain evidence="10 11">R4DWN</strain>
    </source>
</reference>
<accession>A0A558R731</accession>
<keyword evidence="4 8" id="KW-0418">Kinase</keyword>
<dbReference type="RefSeq" id="WP_145149886.1">
    <property type="nucleotide sequence ID" value="NZ_VNIM01000024.1"/>
</dbReference>
<dbReference type="InterPro" id="IPR011611">
    <property type="entry name" value="PfkB_dom"/>
</dbReference>
<dbReference type="NCBIfam" id="TIGR03168">
    <property type="entry name" value="1-PFK"/>
    <property type="match status" value="1"/>
</dbReference>
<dbReference type="NCBIfam" id="TIGR03828">
    <property type="entry name" value="pfkB"/>
    <property type="match status" value="1"/>
</dbReference>
<evidence type="ECO:0000256" key="7">
    <source>
        <dbReference type="PIRNR" id="PIRNR000535"/>
    </source>
</evidence>
<protein>
    <recommendedName>
        <fullName evidence="7">Phosphofructokinase</fullName>
    </recommendedName>
</protein>
<dbReference type="PIRSF" id="PIRSF000535">
    <property type="entry name" value="1PFK/6PFK/LacC"/>
    <property type="match status" value="1"/>
</dbReference>
<dbReference type="Gene3D" id="3.40.1190.20">
    <property type="match status" value="1"/>
</dbReference>
<dbReference type="CDD" id="cd01164">
    <property type="entry name" value="FruK_PfkB_like"/>
    <property type="match status" value="1"/>
</dbReference>
<proteinExistence type="inferred from homology"/>
<keyword evidence="11" id="KW-1185">Reference proteome</keyword>
<evidence type="ECO:0000313" key="11">
    <source>
        <dbReference type="Proteomes" id="UP000318681"/>
    </source>
</evidence>
<keyword evidence="2 7" id="KW-0808">Transferase</keyword>
<dbReference type="PROSITE" id="PS00583">
    <property type="entry name" value="PFKB_KINASES_1"/>
    <property type="match status" value="1"/>
</dbReference>
<keyword evidence="5 8" id="KW-0067">ATP-binding</keyword>
<organism evidence="10 11">
    <name type="scientific">Alterirhizorhabdus solaris</name>
    <dbReference type="NCBI Taxonomy" id="2529389"/>
    <lineage>
        <taxon>Bacteria</taxon>
        <taxon>Pseudomonadati</taxon>
        <taxon>Pseudomonadota</taxon>
        <taxon>Alphaproteobacteria</taxon>
        <taxon>Sphingomonadales</taxon>
        <taxon>Rhizorhabdaceae</taxon>
        <taxon>Alterirhizorhabdus</taxon>
    </lineage>
</organism>